<feature type="transmembrane region" description="Helical" evidence="11">
    <location>
        <begin position="489"/>
        <end position="511"/>
    </location>
</feature>
<dbReference type="GO" id="GO:0005886">
    <property type="term" value="C:plasma membrane"/>
    <property type="evidence" value="ECO:0007669"/>
    <property type="project" value="UniProtKB-SubCell"/>
</dbReference>
<organism evidence="14 15">
    <name type="scientific">Botryotinia narcissicola</name>
    <dbReference type="NCBI Taxonomy" id="278944"/>
    <lineage>
        <taxon>Eukaryota</taxon>
        <taxon>Fungi</taxon>
        <taxon>Dikarya</taxon>
        <taxon>Ascomycota</taxon>
        <taxon>Pezizomycotina</taxon>
        <taxon>Leotiomycetes</taxon>
        <taxon>Helotiales</taxon>
        <taxon>Sclerotiniaceae</taxon>
        <taxon>Botryotinia</taxon>
    </lineage>
</organism>
<proteinExistence type="inferred from homology"/>
<feature type="transmembrane region" description="Helical" evidence="11">
    <location>
        <begin position="64"/>
        <end position="85"/>
    </location>
</feature>
<feature type="transmembrane region" description="Helical" evidence="11">
    <location>
        <begin position="1031"/>
        <end position="1051"/>
    </location>
</feature>
<dbReference type="FunFam" id="3.40.50.300:FF:000838">
    <property type="entry name" value="ABC multidrug transporter (Eurofung)"/>
    <property type="match status" value="1"/>
</dbReference>
<dbReference type="InterPro" id="IPR044726">
    <property type="entry name" value="ABCC_6TM_D2"/>
</dbReference>
<accession>A0A4Z1IBL2</accession>
<keyword evidence="15" id="KW-1185">Reference proteome</keyword>
<dbReference type="CDD" id="cd18579">
    <property type="entry name" value="ABC_6TM_ABCC_D1"/>
    <property type="match status" value="1"/>
</dbReference>
<dbReference type="InterPro" id="IPR003593">
    <property type="entry name" value="AAA+_ATPase"/>
</dbReference>
<feature type="domain" description="ABC transmembrane type-1" evidence="13">
    <location>
        <begin position="897"/>
        <end position="1173"/>
    </location>
</feature>
<keyword evidence="10" id="KW-0325">Glycoprotein</keyword>
<evidence type="ECO:0000256" key="6">
    <source>
        <dbReference type="ARBA" id="ARBA00022741"/>
    </source>
</evidence>
<dbReference type="STRING" id="278944.A0A4Z1IBL2"/>
<dbReference type="PANTHER" id="PTHR24223">
    <property type="entry name" value="ATP-BINDING CASSETTE SUB-FAMILY C"/>
    <property type="match status" value="1"/>
</dbReference>
<keyword evidence="8 11" id="KW-1133">Transmembrane helix</keyword>
<dbReference type="PROSITE" id="PS00211">
    <property type="entry name" value="ABC_TRANSPORTER_1"/>
    <property type="match status" value="2"/>
</dbReference>
<evidence type="ECO:0000256" key="5">
    <source>
        <dbReference type="ARBA" id="ARBA00022692"/>
    </source>
</evidence>
<evidence type="ECO:0000256" key="3">
    <source>
        <dbReference type="ARBA" id="ARBA00022448"/>
    </source>
</evidence>
<dbReference type="InterPro" id="IPR044746">
    <property type="entry name" value="ABCC_6TM_D1"/>
</dbReference>
<dbReference type="CDD" id="cd18580">
    <property type="entry name" value="ABC_6TM_ABCC_D2"/>
    <property type="match status" value="1"/>
</dbReference>
<dbReference type="GO" id="GO:0016887">
    <property type="term" value="F:ATP hydrolysis activity"/>
    <property type="evidence" value="ECO:0007669"/>
    <property type="project" value="InterPro"/>
</dbReference>
<reference evidence="14 15" key="1">
    <citation type="submission" date="2017-12" db="EMBL/GenBank/DDBJ databases">
        <title>Comparative genomics of Botrytis spp.</title>
        <authorList>
            <person name="Valero-Jimenez C.A."/>
            <person name="Tapia P."/>
            <person name="Veloso J."/>
            <person name="Silva-Moreno E."/>
            <person name="Staats M."/>
            <person name="Valdes J.H."/>
            <person name="Van Kan J.A.L."/>
        </authorList>
    </citation>
    <scope>NUCLEOTIDE SEQUENCE [LARGE SCALE GENOMIC DNA]</scope>
    <source>
        <strain evidence="14 15">MUCL2120</strain>
    </source>
</reference>
<evidence type="ECO:0008006" key="16">
    <source>
        <dbReference type="Google" id="ProtNLM"/>
    </source>
</evidence>
<comment type="subcellular location">
    <subcellularLocation>
        <location evidence="1">Cell membrane</location>
        <topology evidence="1">Multi-pass membrane protein</topology>
    </subcellularLocation>
</comment>
<dbReference type="Proteomes" id="UP000297452">
    <property type="component" value="Unassembled WGS sequence"/>
</dbReference>
<dbReference type="InterPro" id="IPR003439">
    <property type="entry name" value="ABC_transporter-like_ATP-bd"/>
</dbReference>
<evidence type="ECO:0000256" key="4">
    <source>
        <dbReference type="ARBA" id="ARBA00022475"/>
    </source>
</evidence>
<evidence type="ECO:0000256" key="2">
    <source>
        <dbReference type="ARBA" id="ARBA00009726"/>
    </source>
</evidence>
<dbReference type="PROSITE" id="PS50893">
    <property type="entry name" value="ABC_TRANSPORTER_2"/>
    <property type="match status" value="2"/>
</dbReference>
<evidence type="ECO:0000259" key="13">
    <source>
        <dbReference type="PROSITE" id="PS50929"/>
    </source>
</evidence>
<keyword evidence="7" id="KW-0067">ATP-binding</keyword>
<evidence type="ECO:0000313" key="14">
    <source>
        <dbReference type="EMBL" id="TGO54203.1"/>
    </source>
</evidence>
<evidence type="ECO:0000256" key="10">
    <source>
        <dbReference type="ARBA" id="ARBA00023180"/>
    </source>
</evidence>
<feature type="transmembrane region" description="Helical" evidence="11">
    <location>
        <begin position="405"/>
        <end position="425"/>
    </location>
</feature>
<dbReference type="Gene3D" id="1.20.1560.10">
    <property type="entry name" value="ABC transporter type 1, transmembrane domain"/>
    <property type="match status" value="2"/>
</dbReference>
<feature type="transmembrane region" description="Helical" evidence="11">
    <location>
        <begin position="882"/>
        <end position="905"/>
    </location>
</feature>
<dbReference type="Gene3D" id="3.40.50.300">
    <property type="entry name" value="P-loop containing nucleotide triphosphate hydrolases"/>
    <property type="match status" value="2"/>
</dbReference>
<keyword evidence="6" id="KW-0547">Nucleotide-binding</keyword>
<evidence type="ECO:0000256" key="1">
    <source>
        <dbReference type="ARBA" id="ARBA00004651"/>
    </source>
</evidence>
<keyword evidence="5 11" id="KW-0812">Transmembrane</keyword>
<feature type="domain" description="ABC transmembrane type-1" evidence="13">
    <location>
        <begin position="275"/>
        <end position="549"/>
    </location>
</feature>
<dbReference type="OrthoDB" id="6500128at2759"/>
<dbReference type="FunFam" id="3.40.50.300:FF:001854">
    <property type="entry name" value="ABC multidrug transporter (Eurofung)"/>
    <property type="match status" value="1"/>
</dbReference>
<keyword evidence="3" id="KW-0813">Transport</keyword>
<comment type="similarity">
    <text evidence="2">Belongs to the ABC transporter superfamily. ABCC family. Conjugate transporter (TC 3.A.1.208) subfamily.</text>
</comment>
<feature type="transmembrane region" description="Helical" evidence="11">
    <location>
        <begin position="934"/>
        <end position="958"/>
    </location>
</feature>
<evidence type="ECO:0000256" key="11">
    <source>
        <dbReference type="SAM" id="Phobius"/>
    </source>
</evidence>
<evidence type="ECO:0000259" key="12">
    <source>
        <dbReference type="PROSITE" id="PS50893"/>
    </source>
</evidence>
<gene>
    <name evidence="14" type="ORF">BOTNAR_0275g00140</name>
</gene>
<dbReference type="PROSITE" id="PS50929">
    <property type="entry name" value="ABC_TM1F"/>
    <property type="match status" value="2"/>
</dbReference>
<dbReference type="SUPFAM" id="SSF52540">
    <property type="entry name" value="P-loop containing nucleoside triphosphate hydrolases"/>
    <property type="match status" value="2"/>
</dbReference>
<name>A0A4Z1IBL2_9HELO</name>
<dbReference type="InterPro" id="IPR027417">
    <property type="entry name" value="P-loop_NTPase"/>
</dbReference>
<dbReference type="CDD" id="cd03244">
    <property type="entry name" value="ABCC_MRP_domain2"/>
    <property type="match status" value="1"/>
</dbReference>
<dbReference type="Pfam" id="PF24357">
    <property type="entry name" value="TMD0_ABC"/>
    <property type="match status" value="1"/>
</dbReference>
<feature type="transmembrane region" description="Helical" evidence="11">
    <location>
        <begin position="32"/>
        <end position="52"/>
    </location>
</feature>
<keyword evidence="9 11" id="KW-0472">Membrane</keyword>
<feature type="transmembrane region" description="Helical" evidence="11">
    <location>
        <begin position="1142"/>
        <end position="1165"/>
    </location>
</feature>
<dbReference type="InterPro" id="IPR056227">
    <property type="entry name" value="TMD0_ABC"/>
</dbReference>
<dbReference type="Pfam" id="PF00005">
    <property type="entry name" value="ABC_tran"/>
    <property type="match status" value="2"/>
</dbReference>
<feature type="domain" description="ABC transporter" evidence="12">
    <location>
        <begin position="604"/>
        <end position="831"/>
    </location>
</feature>
<evidence type="ECO:0000313" key="15">
    <source>
        <dbReference type="Proteomes" id="UP000297452"/>
    </source>
</evidence>
<protein>
    <recommendedName>
        <fullName evidence="16">ABC transporter domain-containing protein</fullName>
    </recommendedName>
</protein>
<dbReference type="Pfam" id="PF00664">
    <property type="entry name" value="ABC_membrane"/>
    <property type="match status" value="2"/>
</dbReference>
<dbReference type="InterPro" id="IPR050173">
    <property type="entry name" value="ABC_transporter_C-like"/>
</dbReference>
<dbReference type="EMBL" id="PQXJ01000275">
    <property type="protein sequence ID" value="TGO54203.1"/>
    <property type="molecule type" value="Genomic_DNA"/>
</dbReference>
<evidence type="ECO:0000256" key="9">
    <source>
        <dbReference type="ARBA" id="ARBA00023136"/>
    </source>
</evidence>
<feature type="transmembrane region" description="Helical" evidence="11">
    <location>
        <begin position="1115"/>
        <end position="1136"/>
    </location>
</feature>
<comment type="caution">
    <text evidence="14">The sequence shown here is derived from an EMBL/GenBank/DDBJ whole genome shotgun (WGS) entry which is preliminary data.</text>
</comment>
<dbReference type="GO" id="GO:0005524">
    <property type="term" value="F:ATP binding"/>
    <property type="evidence" value="ECO:0007669"/>
    <property type="project" value="UniProtKB-KW"/>
</dbReference>
<dbReference type="FunFam" id="1.20.1560.10:FF:000066">
    <property type="entry name" value="ABC multidrug transporter (Eurofung)"/>
    <property type="match status" value="1"/>
</dbReference>
<dbReference type="SUPFAM" id="SSF90123">
    <property type="entry name" value="ABC transporter transmembrane region"/>
    <property type="match status" value="2"/>
</dbReference>
<dbReference type="InterPro" id="IPR017871">
    <property type="entry name" value="ABC_transporter-like_CS"/>
</dbReference>
<feature type="transmembrane region" description="Helical" evidence="11">
    <location>
        <begin position="128"/>
        <end position="145"/>
    </location>
</feature>
<dbReference type="FunFam" id="1.20.1560.10:FF:000055">
    <property type="entry name" value="ABC multidrug transporter (Eurofung)"/>
    <property type="match status" value="1"/>
</dbReference>
<dbReference type="SMART" id="SM00382">
    <property type="entry name" value="AAA"/>
    <property type="match status" value="2"/>
</dbReference>
<dbReference type="GO" id="GO:0140359">
    <property type="term" value="F:ABC-type transporter activity"/>
    <property type="evidence" value="ECO:0007669"/>
    <property type="project" value="InterPro"/>
</dbReference>
<feature type="transmembrane region" description="Helical" evidence="11">
    <location>
        <begin position="304"/>
        <end position="327"/>
    </location>
</feature>
<feature type="transmembrane region" description="Helical" evidence="11">
    <location>
        <begin position="97"/>
        <end position="116"/>
    </location>
</feature>
<sequence>MSSNTSSFNISINDFGPAKSVGFDFTPLFEDVILSIVPSVILLLLLPIRIWMLRGQPRKVNFSLLHSNKLLFLGVFTIMQTAYLVMNATTSTLKTRATIPAAALLLVDALGLFALSHIEHLHSVRPSALINVWLLLTLPFDIARARSLWLVHANNPTAAVFTSALGVKIMVIIAEAVEKRHILLDRYRNTSPENTSGIYSRSFFWWLNTLMTTGFQRVIKNEDLYPIGEEMSSHYLYSRARSTWDASNQTGSYSLLWSTLKATRGAFALGIVPRLCTTGFKYAQPFLLERTVGFANDESQPDNIGWSLTGAFGLVFLGLAVFNGAYYHMAYRFNTAVRGSLVSLIYAKTVDLSITALDESVAVTLMANDTSAICEGFTNIHELWAVPIELGIAMYLLYRQLGLPFLAPFSIALLCTAGILLMANWMGNAQKIWIRGIQTRIDITTSMLGSMKAVKMLGFTDSLTTMVQSLRVKEVHLSQSFRRLLCGRVFLANSTAIVAPLVTFTVFVISANVTGRTLSTSTAYTSLSLIALLADPMNTLVRTIPQINSAVACFERIQTFMLSDARKDHRLPLIGSQPSDATSDSGQGIELKDMSTVVNPSAMIVAQNASFAWSQDALPVINDFSFTLPCSQSLFIIGPVGCGKSTLLKGLLGETPSSKGFIYAKTARTAYVEQSPWIQNGTIQDNILGPSIFDSPWYNQVVRACALEHDIAVLPNGSVTRVGSGGISLSGGQKQRLALARAVYAKNEFIILDDVFSGLDPETEEQVFKRLFGKQGLFQEMGTTVILVTHAVHRLAYSDYIIALDQSSQIIEQGTFDYLKTSGGYVENLETRHRSENYDSEELDTKETTQKQSPFATVENDDLINEVADLNRQTGDASVYQYYFASIGWVPTGIFFLLVLIFGAASKLPEIALTYWTRAVAVEGNKANPYWLGIYGMLSAIALIGFVAGISHLMLYMMPKSAKVLHQRLLDSVMGAPLSFFTATDTGTTTNRFSQDMSIIDGDLPYALVDLSLSIVQASMGAILMSLSAGYFAATIPVIGLTETVLQKFYLRTSRQMRLLDLEAKSPLYSHFIETLSGLTTIRAFGWTEKFREQNLAFLDTSQKPYYLLFCIQRWLGLVLDLLVTALAVILMVLIVKLRTDISPGYVGLALLNVMTFNQSLTLIIKEWTLMETAVGAVSRLKSFAATTVSENLPSEVKPVPENWPAFGAIEFKNVKASYTSTSVPVIHDLNLSIKPGEKIGICGRSGSGKSSLIAALFRMLELHPGSSILIDGIDISTIPRQTVRARLNAVPQDPFFLRSAIRTNADPYNVHTDLQIISALEKVHLWSLISSKGGLDAQLDTEFFSHGQRQLFCLARAILRGGKIIVLDEATSSVDSETDKLMQRVIREVFEGCTILGVAHRLDTIADFDRIVLLGKGEVVESGRFGELMEREGAFRELYDS</sequence>
<dbReference type="InterPro" id="IPR036640">
    <property type="entry name" value="ABC1_TM_sf"/>
</dbReference>
<feature type="transmembrane region" description="Helical" evidence="11">
    <location>
        <begin position="157"/>
        <end position="177"/>
    </location>
</feature>
<dbReference type="InterPro" id="IPR011527">
    <property type="entry name" value="ABC1_TM_dom"/>
</dbReference>
<evidence type="ECO:0000256" key="8">
    <source>
        <dbReference type="ARBA" id="ARBA00022989"/>
    </source>
</evidence>
<evidence type="ECO:0000256" key="7">
    <source>
        <dbReference type="ARBA" id="ARBA00022840"/>
    </source>
</evidence>
<feature type="domain" description="ABC transporter" evidence="12">
    <location>
        <begin position="1210"/>
        <end position="1442"/>
    </location>
</feature>
<dbReference type="PANTHER" id="PTHR24223:SF269">
    <property type="entry name" value="ABC MULTIDRUG TRANSPORTER (EUROFUNG)-RELATED"/>
    <property type="match status" value="1"/>
</dbReference>
<keyword evidence="4" id="KW-1003">Cell membrane</keyword>